<sequence>MIRHSLGKNKEVLQAERRRRIATAQDEELNWRKLKKNVLGEADKLICRAARDARKTAGRFILTNANGLYSMRASLQNRKDVQEELRLRLVVPAIMIQAVLQNSHVSLEGGHKGVTFEPANADHKFSGYSPDNIQAEKPFRIVFMTFVIPLPKLRQGNTTLLLFQSAFIGFGITKPMSDTTALRLAQAFEEYVYRKFQAPSFIPHYRDPRFMIEISRDFELVATSKWTTRKVCQDSDAIGQGICRRSISARLGRNPQSHSVHHQYLYGYNKKLYSFIPSPWMGRTVNPEGYGNFVKTRNWGTV</sequence>
<proteinExistence type="predicted"/>
<protein>
    <submittedName>
        <fullName evidence="1">Reverse transcriptase</fullName>
    </submittedName>
</protein>
<dbReference type="AlphaFoldDB" id="A0A225W285"/>
<dbReference type="Proteomes" id="UP000198211">
    <property type="component" value="Unassembled WGS sequence"/>
</dbReference>
<organism evidence="1 2">
    <name type="scientific">Phytophthora megakarya</name>
    <dbReference type="NCBI Taxonomy" id="4795"/>
    <lineage>
        <taxon>Eukaryota</taxon>
        <taxon>Sar</taxon>
        <taxon>Stramenopiles</taxon>
        <taxon>Oomycota</taxon>
        <taxon>Peronosporomycetes</taxon>
        <taxon>Peronosporales</taxon>
        <taxon>Peronosporaceae</taxon>
        <taxon>Phytophthora</taxon>
    </lineage>
</organism>
<dbReference type="OrthoDB" id="95964at2759"/>
<keyword evidence="1" id="KW-0548">Nucleotidyltransferase</keyword>
<keyword evidence="2" id="KW-1185">Reference proteome</keyword>
<reference evidence="2" key="1">
    <citation type="submission" date="2017-03" db="EMBL/GenBank/DDBJ databases">
        <title>Phytopthora megakarya and P. palmivora, two closely related causual agents of cacao black pod achieved similar genome size and gene model numbers by different mechanisms.</title>
        <authorList>
            <person name="Ali S."/>
            <person name="Shao J."/>
            <person name="Larry D.J."/>
            <person name="Kronmiller B."/>
            <person name="Shen D."/>
            <person name="Strem M.D."/>
            <person name="Melnick R.L."/>
            <person name="Guiltinan M.J."/>
            <person name="Tyler B.M."/>
            <person name="Meinhardt L.W."/>
            <person name="Bailey B.A."/>
        </authorList>
    </citation>
    <scope>NUCLEOTIDE SEQUENCE [LARGE SCALE GENOMIC DNA]</scope>
    <source>
        <strain evidence="2">zdho120</strain>
    </source>
</reference>
<comment type="caution">
    <text evidence="1">The sequence shown here is derived from an EMBL/GenBank/DDBJ whole genome shotgun (WGS) entry which is preliminary data.</text>
</comment>
<evidence type="ECO:0000313" key="1">
    <source>
        <dbReference type="EMBL" id="OWZ11861.1"/>
    </source>
</evidence>
<keyword evidence="1" id="KW-0695">RNA-directed DNA polymerase</keyword>
<gene>
    <name evidence="1" type="ORF">PHMEG_00015056</name>
</gene>
<dbReference type="EMBL" id="NBNE01002007">
    <property type="protein sequence ID" value="OWZ11861.1"/>
    <property type="molecule type" value="Genomic_DNA"/>
</dbReference>
<accession>A0A225W285</accession>
<evidence type="ECO:0000313" key="2">
    <source>
        <dbReference type="Proteomes" id="UP000198211"/>
    </source>
</evidence>
<keyword evidence="1" id="KW-0808">Transferase</keyword>
<dbReference type="GO" id="GO:0003964">
    <property type="term" value="F:RNA-directed DNA polymerase activity"/>
    <property type="evidence" value="ECO:0007669"/>
    <property type="project" value="UniProtKB-KW"/>
</dbReference>
<name>A0A225W285_9STRA</name>